<comment type="similarity">
    <text evidence="11 12">Belongs to the TonB-dependent receptor family.</text>
</comment>
<dbReference type="InterPro" id="IPR000531">
    <property type="entry name" value="Beta-barrel_TonB"/>
</dbReference>
<dbReference type="InterPro" id="IPR036942">
    <property type="entry name" value="Beta-barrel_TonB_sf"/>
</dbReference>
<dbReference type="PROSITE" id="PS52016">
    <property type="entry name" value="TONB_DEPENDENT_REC_3"/>
    <property type="match status" value="1"/>
</dbReference>
<keyword evidence="10 11" id="KW-0998">Cell outer membrane</keyword>
<dbReference type="PANTHER" id="PTHR32552:SF81">
    <property type="entry name" value="TONB-DEPENDENT OUTER MEMBRANE RECEPTOR"/>
    <property type="match status" value="1"/>
</dbReference>
<name>A0ABT0DUP3_9SPHN</name>
<dbReference type="PANTHER" id="PTHR32552">
    <property type="entry name" value="FERRICHROME IRON RECEPTOR-RELATED"/>
    <property type="match status" value="1"/>
</dbReference>
<evidence type="ECO:0000256" key="8">
    <source>
        <dbReference type="ARBA" id="ARBA00023077"/>
    </source>
</evidence>
<dbReference type="Pfam" id="PF07715">
    <property type="entry name" value="Plug"/>
    <property type="match status" value="1"/>
</dbReference>
<dbReference type="RefSeq" id="WP_247230251.1">
    <property type="nucleotide sequence ID" value="NZ_JALKHS010000006.1"/>
</dbReference>
<organism evidence="15 16">
    <name type="scientific">Sphingobium agri</name>
    <dbReference type="NCBI Taxonomy" id="2933566"/>
    <lineage>
        <taxon>Bacteria</taxon>
        <taxon>Pseudomonadati</taxon>
        <taxon>Pseudomonadota</taxon>
        <taxon>Alphaproteobacteria</taxon>
        <taxon>Sphingomonadales</taxon>
        <taxon>Sphingomonadaceae</taxon>
        <taxon>Sphingobium</taxon>
    </lineage>
</organism>
<keyword evidence="9 11" id="KW-0472">Membrane</keyword>
<keyword evidence="7" id="KW-0406">Ion transport</keyword>
<feature type="domain" description="TonB-dependent receptor-like beta-barrel" evidence="13">
    <location>
        <begin position="272"/>
        <end position="714"/>
    </location>
</feature>
<reference evidence="15 16" key="1">
    <citation type="submission" date="2022-04" db="EMBL/GenBank/DDBJ databases">
        <authorList>
            <person name="Huq M.A."/>
        </authorList>
    </citation>
    <scope>NUCLEOTIDE SEQUENCE [LARGE SCALE GENOMIC DNA]</scope>
    <source>
        <strain evidence="15 16">MAH-33</strain>
    </source>
</reference>
<keyword evidence="8 12" id="KW-0798">TonB box</keyword>
<keyword evidence="16" id="KW-1185">Reference proteome</keyword>
<proteinExistence type="inferred from homology"/>
<evidence type="ECO:0000256" key="1">
    <source>
        <dbReference type="ARBA" id="ARBA00004571"/>
    </source>
</evidence>
<feature type="domain" description="TonB-dependent receptor plug" evidence="14">
    <location>
        <begin position="39"/>
        <end position="146"/>
    </location>
</feature>
<evidence type="ECO:0000259" key="13">
    <source>
        <dbReference type="Pfam" id="PF00593"/>
    </source>
</evidence>
<dbReference type="Gene3D" id="2.40.170.20">
    <property type="entry name" value="TonB-dependent receptor, beta-barrel domain"/>
    <property type="match status" value="1"/>
</dbReference>
<keyword evidence="2 11" id="KW-0813">Transport</keyword>
<comment type="caution">
    <text evidence="15">The sequence shown here is derived from an EMBL/GenBank/DDBJ whole genome shotgun (WGS) entry which is preliminary data.</text>
</comment>
<evidence type="ECO:0000256" key="2">
    <source>
        <dbReference type="ARBA" id="ARBA00022448"/>
    </source>
</evidence>
<dbReference type="Pfam" id="PF00593">
    <property type="entry name" value="TonB_dep_Rec_b-barrel"/>
    <property type="match status" value="1"/>
</dbReference>
<keyword evidence="4" id="KW-0410">Iron transport</keyword>
<evidence type="ECO:0000256" key="4">
    <source>
        <dbReference type="ARBA" id="ARBA00022496"/>
    </source>
</evidence>
<protein>
    <submittedName>
        <fullName evidence="15">TonB-dependent receptor</fullName>
    </submittedName>
</protein>
<evidence type="ECO:0000256" key="11">
    <source>
        <dbReference type="PROSITE-ProRule" id="PRU01360"/>
    </source>
</evidence>
<evidence type="ECO:0000256" key="5">
    <source>
        <dbReference type="ARBA" id="ARBA00022692"/>
    </source>
</evidence>
<sequence>MITIAVATPVGAVEMAGEPADALVRPELIVTGEKIARPLQRTTASVSVTSADTIAKQDLLTVYDVLDRIPNVMVDGNRTTFSIRGIDAFNVSGSGEGPLASVYLDGAALPRLVLASGPLDLFDISRVEVFRGPQSTLQGRNSLAGVVLVNTVDPDFDWSGKARLLLSQEGGGRRAAMALGGPVVQDQLAFRISGEALQADGFARSATTGRYADQRQALTMRGKILITPDAVPKLSVLAAVTHDRHERGAFYIELDPPFAGRDRLVTSDFPDVRQVGSTLGTVTARYDLSPQSKLTLLSNLSRFRFRSSADADRSATAGQISLIDEPTTSFQNEIRFQFRQSWATGLIGAFFLREKRDYLFSSHQRLSLKSLGVPWQLQAAGISPETVDTVIALYGGALPIQNSLSQPQSVQNFAAFADFSIPLTSRVHVRLGLRYDHEAQTRSVSQTAAIDQALPDPAQSPSPALAPIVSQLNSSLRTLVAGANGSDRARRVAYDAWLPLMAVTYDLSDKLAISGSIRRGYRAGGSGINQQRGEAFRYGPEYTTSYEASMRSNLFDRRLTFNANLFWTDWEQQQIALQLTAGSLFDSQIVNAGRSRLYGFELEASVTPIDALSFQFGSGYTRTRFSGPAPHPGFADMDLQGKEFPRAPRWTMSAGASYARCRGFVADINAHYRSPYFQTLTDQNDRDIPGRTIISGKVGWKARAVSAYLTARNIFNVQQREQFFLDVDGRKRGAVSDPRILGFVLEGHI</sequence>
<dbReference type="SUPFAM" id="SSF56935">
    <property type="entry name" value="Porins"/>
    <property type="match status" value="1"/>
</dbReference>
<keyword evidence="15" id="KW-0675">Receptor</keyword>
<keyword evidence="6" id="KW-0408">Iron</keyword>
<evidence type="ECO:0000256" key="10">
    <source>
        <dbReference type="ARBA" id="ARBA00023237"/>
    </source>
</evidence>
<dbReference type="InterPro" id="IPR039426">
    <property type="entry name" value="TonB-dep_rcpt-like"/>
</dbReference>
<keyword evidence="5 11" id="KW-0812">Transmembrane</keyword>
<accession>A0ABT0DUP3</accession>
<evidence type="ECO:0000256" key="3">
    <source>
        <dbReference type="ARBA" id="ARBA00022452"/>
    </source>
</evidence>
<evidence type="ECO:0000313" key="15">
    <source>
        <dbReference type="EMBL" id="MCK0530667.1"/>
    </source>
</evidence>
<evidence type="ECO:0000313" key="16">
    <source>
        <dbReference type="Proteomes" id="UP001203512"/>
    </source>
</evidence>
<comment type="subcellular location">
    <subcellularLocation>
        <location evidence="1 11">Cell outer membrane</location>
        <topology evidence="1 11">Multi-pass membrane protein</topology>
    </subcellularLocation>
</comment>
<evidence type="ECO:0000256" key="6">
    <source>
        <dbReference type="ARBA" id="ARBA00023004"/>
    </source>
</evidence>
<evidence type="ECO:0000256" key="7">
    <source>
        <dbReference type="ARBA" id="ARBA00023065"/>
    </source>
</evidence>
<dbReference type="Proteomes" id="UP001203512">
    <property type="component" value="Unassembled WGS sequence"/>
</dbReference>
<evidence type="ECO:0000259" key="14">
    <source>
        <dbReference type="Pfam" id="PF07715"/>
    </source>
</evidence>
<gene>
    <name evidence="15" type="ORF">MU848_03600</name>
</gene>
<dbReference type="EMBL" id="JALKHS010000006">
    <property type="protein sequence ID" value="MCK0530667.1"/>
    <property type="molecule type" value="Genomic_DNA"/>
</dbReference>
<dbReference type="InterPro" id="IPR012910">
    <property type="entry name" value="Plug_dom"/>
</dbReference>
<evidence type="ECO:0000256" key="9">
    <source>
        <dbReference type="ARBA" id="ARBA00023136"/>
    </source>
</evidence>
<evidence type="ECO:0000256" key="12">
    <source>
        <dbReference type="RuleBase" id="RU003357"/>
    </source>
</evidence>
<keyword evidence="3 11" id="KW-1134">Transmembrane beta strand</keyword>